<dbReference type="Proteomes" id="UP000305067">
    <property type="component" value="Unassembled WGS sequence"/>
</dbReference>
<sequence>MDLIPPETLFHVFDFMCDHSAESYFTKSAPWTPSHVCRKWRQVTLSRPALWSTSTVADHEEVE</sequence>
<dbReference type="OrthoDB" id="3365698at2759"/>
<reference evidence="1 2" key="1">
    <citation type="journal article" date="2019" name="Nat. Ecol. Evol.">
        <title>Megaphylogeny resolves global patterns of mushroom evolution.</title>
        <authorList>
            <person name="Varga T."/>
            <person name="Krizsan K."/>
            <person name="Foldi C."/>
            <person name="Dima B."/>
            <person name="Sanchez-Garcia M."/>
            <person name="Sanchez-Ramirez S."/>
            <person name="Szollosi G.J."/>
            <person name="Szarkandi J.G."/>
            <person name="Papp V."/>
            <person name="Albert L."/>
            <person name="Andreopoulos W."/>
            <person name="Angelini C."/>
            <person name="Antonin V."/>
            <person name="Barry K.W."/>
            <person name="Bougher N.L."/>
            <person name="Buchanan P."/>
            <person name="Buyck B."/>
            <person name="Bense V."/>
            <person name="Catcheside P."/>
            <person name="Chovatia M."/>
            <person name="Cooper J."/>
            <person name="Damon W."/>
            <person name="Desjardin D."/>
            <person name="Finy P."/>
            <person name="Geml J."/>
            <person name="Haridas S."/>
            <person name="Hughes K."/>
            <person name="Justo A."/>
            <person name="Karasinski D."/>
            <person name="Kautmanova I."/>
            <person name="Kiss B."/>
            <person name="Kocsube S."/>
            <person name="Kotiranta H."/>
            <person name="LaButti K.M."/>
            <person name="Lechner B.E."/>
            <person name="Liimatainen K."/>
            <person name="Lipzen A."/>
            <person name="Lukacs Z."/>
            <person name="Mihaltcheva S."/>
            <person name="Morgado L.N."/>
            <person name="Niskanen T."/>
            <person name="Noordeloos M.E."/>
            <person name="Ohm R.A."/>
            <person name="Ortiz-Santana B."/>
            <person name="Ovrebo C."/>
            <person name="Racz N."/>
            <person name="Riley R."/>
            <person name="Savchenko A."/>
            <person name="Shiryaev A."/>
            <person name="Soop K."/>
            <person name="Spirin V."/>
            <person name="Szebenyi C."/>
            <person name="Tomsovsky M."/>
            <person name="Tulloss R.E."/>
            <person name="Uehling J."/>
            <person name="Grigoriev I.V."/>
            <person name="Vagvolgyi C."/>
            <person name="Papp T."/>
            <person name="Martin F.M."/>
            <person name="Miettinen O."/>
            <person name="Hibbett D.S."/>
            <person name="Nagy L.G."/>
        </authorList>
    </citation>
    <scope>NUCLEOTIDE SEQUENCE [LARGE SCALE GENOMIC DNA]</scope>
    <source>
        <strain evidence="1 2">CBS 309.79</strain>
    </source>
</reference>
<proteinExistence type="predicted"/>
<protein>
    <submittedName>
        <fullName evidence="1">Uncharacterized protein</fullName>
    </submittedName>
</protein>
<dbReference type="AlphaFoldDB" id="A0A5C3QRQ8"/>
<gene>
    <name evidence="1" type="ORF">BDV98DRAFT_564349</name>
</gene>
<evidence type="ECO:0000313" key="1">
    <source>
        <dbReference type="EMBL" id="TFL03520.1"/>
    </source>
</evidence>
<dbReference type="EMBL" id="ML178820">
    <property type="protein sequence ID" value="TFL03520.1"/>
    <property type="molecule type" value="Genomic_DNA"/>
</dbReference>
<name>A0A5C3QRQ8_9AGAR</name>
<keyword evidence="2" id="KW-1185">Reference proteome</keyword>
<evidence type="ECO:0000313" key="2">
    <source>
        <dbReference type="Proteomes" id="UP000305067"/>
    </source>
</evidence>
<organism evidence="1 2">
    <name type="scientific">Pterulicium gracile</name>
    <dbReference type="NCBI Taxonomy" id="1884261"/>
    <lineage>
        <taxon>Eukaryota</taxon>
        <taxon>Fungi</taxon>
        <taxon>Dikarya</taxon>
        <taxon>Basidiomycota</taxon>
        <taxon>Agaricomycotina</taxon>
        <taxon>Agaricomycetes</taxon>
        <taxon>Agaricomycetidae</taxon>
        <taxon>Agaricales</taxon>
        <taxon>Pleurotineae</taxon>
        <taxon>Pterulaceae</taxon>
        <taxon>Pterulicium</taxon>
    </lineage>
</organism>
<accession>A0A5C3QRQ8</accession>